<evidence type="ECO:0000313" key="2">
    <source>
        <dbReference type="Proteomes" id="UP000235145"/>
    </source>
</evidence>
<name>A0A9R1UCU0_LACSA</name>
<evidence type="ECO:0000313" key="1">
    <source>
        <dbReference type="EMBL" id="KAJ0184748.1"/>
    </source>
</evidence>
<protein>
    <recommendedName>
        <fullName evidence="3">Endonuclease/exonuclease/phosphatase domain-containing protein</fullName>
    </recommendedName>
</protein>
<dbReference type="Proteomes" id="UP000235145">
    <property type="component" value="Unassembled WGS sequence"/>
</dbReference>
<evidence type="ECO:0008006" key="3">
    <source>
        <dbReference type="Google" id="ProtNLM"/>
    </source>
</evidence>
<dbReference type="SUPFAM" id="SSF56219">
    <property type="entry name" value="DNase I-like"/>
    <property type="match status" value="1"/>
</dbReference>
<keyword evidence="2" id="KW-1185">Reference proteome</keyword>
<dbReference type="Gene3D" id="3.60.10.10">
    <property type="entry name" value="Endonuclease/exonuclease/phosphatase"/>
    <property type="match status" value="1"/>
</dbReference>
<organism evidence="1 2">
    <name type="scientific">Lactuca sativa</name>
    <name type="common">Garden lettuce</name>
    <dbReference type="NCBI Taxonomy" id="4236"/>
    <lineage>
        <taxon>Eukaryota</taxon>
        <taxon>Viridiplantae</taxon>
        <taxon>Streptophyta</taxon>
        <taxon>Embryophyta</taxon>
        <taxon>Tracheophyta</taxon>
        <taxon>Spermatophyta</taxon>
        <taxon>Magnoliopsida</taxon>
        <taxon>eudicotyledons</taxon>
        <taxon>Gunneridae</taxon>
        <taxon>Pentapetalae</taxon>
        <taxon>asterids</taxon>
        <taxon>campanulids</taxon>
        <taxon>Asterales</taxon>
        <taxon>Asteraceae</taxon>
        <taxon>Cichorioideae</taxon>
        <taxon>Cichorieae</taxon>
        <taxon>Lactucinae</taxon>
        <taxon>Lactuca</taxon>
    </lineage>
</organism>
<proteinExistence type="predicted"/>
<comment type="caution">
    <text evidence="1">The sequence shown here is derived from an EMBL/GenBank/DDBJ whole genome shotgun (WGS) entry which is preliminary data.</text>
</comment>
<dbReference type="PANTHER" id="PTHR33710">
    <property type="entry name" value="BNAC02G09200D PROTEIN"/>
    <property type="match status" value="1"/>
</dbReference>
<dbReference type="PANTHER" id="PTHR33710:SF64">
    <property type="entry name" value="ENDONUCLEASE_EXONUCLEASE_PHOSPHATASE DOMAIN-CONTAINING PROTEIN"/>
    <property type="match status" value="1"/>
</dbReference>
<dbReference type="AlphaFoldDB" id="A0A9R1UCU0"/>
<dbReference type="InterPro" id="IPR036691">
    <property type="entry name" value="Endo/exonu/phosph_ase_sf"/>
</dbReference>
<reference evidence="1 2" key="1">
    <citation type="journal article" date="2017" name="Nat. Commun.">
        <title>Genome assembly with in vitro proximity ligation data and whole-genome triplication in lettuce.</title>
        <authorList>
            <person name="Reyes-Chin-Wo S."/>
            <person name="Wang Z."/>
            <person name="Yang X."/>
            <person name="Kozik A."/>
            <person name="Arikit S."/>
            <person name="Song C."/>
            <person name="Xia L."/>
            <person name="Froenicke L."/>
            <person name="Lavelle D.O."/>
            <person name="Truco M.J."/>
            <person name="Xia R."/>
            <person name="Zhu S."/>
            <person name="Xu C."/>
            <person name="Xu H."/>
            <person name="Xu X."/>
            <person name="Cox K."/>
            <person name="Korf I."/>
            <person name="Meyers B.C."/>
            <person name="Michelmore R.W."/>
        </authorList>
    </citation>
    <scope>NUCLEOTIDE SEQUENCE [LARGE SCALE GENOMIC DNA]</scope>
    <source>
        <strain evidence="2">cv. Salinas</strain>
        <tissue evidence="1">Seedlings</tissue>
    </source>
</reference>
<accession>A0A9R1UCU0</accession>
<gene>
    <name evidence="1" type="ORF">LSAT_V11C900482720</name>
</gene>
<dbReference type="EMBL" id="NBSK02000009">
    <property type="protein sequence ID" value="KAJ0184748.1"/>
    <property type="molecule type" value="Genomic_DNA"/>
</dbReference>
<sequence>MNIFSNNIHGIGCEIKRSWLRDCRFKHHSFFVGLQETKSTEVKNNLDRQIWGSPNFQCEVIDPVGLSSGIASIWDPSLFQVSESIKGVGFLAIKGIWLKLRKNCCFVNVYAPQDPMRKRTLWNNLSDLINSDLDSCWFVFGDINAVRLPEERLGSTFCQNSAFYFNEFIHSIGLMEIKMGGRRFTYMNSAGDKHSKLDRFLVSLNAIEAWPNLNVTAMPRVHSDHCAILLSASQLDFGPTPFKLYNSWLKDP</sequence>